<evidence type="ECO:0000256" key="1">
    <source>
        <dbReference type="SAM" id="SignalP"/>
    </source>
</evidence>
<evidence type="ECO:0000313" key="2">
    <source>
        <dbReference type="EMBL" id="RCJ42519.1"/>
    </source>
</evidence>
<gene>
    <name evidence="2" type="ORF">A6769_37380</name>
</gene>
<dbReference type="EMBL" id="LXQE01000008">
    <property type="protein sequence ID" value="RCJ42519.1"/>
    <property type="molecule type" value="Genomic_DNA"/>
</dbReference>
<sequence>MRLKAVKKIVVAAIFSLIAGSTSLLFPQAAKADRVVYCHPVTENRAIKESAVDHPHAYADGFREGEQSARNREAYKPRTVGGEFARGFQDGYLNLPYAGQENIVPKTIVQHTTTVCNEDGYYTVAPPTTYIYNPYPIYVSPYPTYGINFGFGRGFHFGFGGGFHGWGHHRRW</sequence>
<proteinExistence type="predicted"/>
<organism evidence="2 3">
    <name type="scientific">Nostoc punctiforme NIES-2108</name>
    <dbReference type="NCBI Taxonomy" id="1356359"/>
    <lineage>
        <taxon>Bacteria</taxon>
        <taxon>Bacillati</taxon>
        <taxon>Cyanobacteriota</taxon>
        <taxon>Cyanophyceae</taxon>
        <taxon>Nostocales</taxon>
        <taxon>Nostocaceae</taxon>
        <taxon>Nostoc</taxon>
    </lineage>
</organism>
<comment type="caution">
    <text evidence="2">The sequence shown here is derived from an EMBL/GenBank/DDBJ whole genome shotgun (WGS) entry which is preliminary data.</text>
</comment>
<feature type="signal peptide" evidence="1">
    <location>
        <begin position="1"/>
        <end position="32"/>
    </location>
</feature>
<evidence type="ECO:0000313" key="3">
    <source>
        <dbReference type="Proteomes" id="UP000252085"/>
    </source>
</evidence>
<dbReference type="AlphaFoldDB" id="A0A367S2P7"/>
<dbReference type="Proteomes" id="UP000252085">
    <property type="component" value="Unassembled WGS sequence"/>
</dbReference>
<reference evidence="2 3" key="1">
    <citation type="submission" date="2016-04" db="EMBL/GenBank/DDBJ databases">
        <authorList>
            <person name="Evans L.H."/>
            <person name="Alamgir A."/>
            <person name="Owens N."/>
            <person name="Weber N.D."/>
            <person name="Virtaneva K."/>
            <person name="Barbian K."/>
            <person name="Babar A."/>
            <person name="Rosenke K."/>
        </authorList>
    </citation>
    <scope>NUCLEOTIDE SEQUENCE [LARGE SCALE GENOMIC DNA]</scope>
    <source>
        <strain evidence="2">NIES-2108</strain>
    </source>
</reference>
<feature type="chain" id="PRO_5017082970" evidence="1">
    <location>
        <begin position="33"/>
        <end position="172"/>
    </location>
</feature>
<name>A0A367S2P7_NOSPU</name>
<protein>
    <submittedName>
        <fullName evidence="2">Uncharacterized protein</fullName>
    </submittedName>
</protein>
<accession>A0A367S2P7</accession>
<keyword evidence="1" id="KW-0732">Signal</keyword>